<keyword evidence="2" id="KW-1185">Reference proteome</keyword>
<name>A0AAD7DFN1_MYCRO</name>
<sequence length="331" mass="35465">MFKEDTLVPSFTLLAAGECGRSAPSANRRGVLVLQAGISHMISHVKRADDTPVGSIAPSCTPPLFLPLKSPTLVVDGDMVELGGLQEMHASSAPANLVAKATAVKHGGLDEDLLTRAESMSFPQESKPLTARNLVMDNGSSVRNSLPALHPRDREVEVTQVIPSRGILKSPSPAVFNSEVAVELGRLKDFHLQLRAPDLEMLTLENAPRTNAPPSNISGTSQDMSALAAGMSNNPAPAPVLKIGLGGPKHSPSVEDQLLAPWCIEVLHTRSRISLLHHLLLPSVFPSVTVARIFALFSANIRILYLGCSLVGDITTCREWEREGIGTHRLF</sequence>
<dbReference type="AlphaFoldDB" id="A0AAD7DFN1"/>
<evidence type="ECO:0000313" key="1">
    <source>
        <dbReference type="EMBL" id="KAJ7690070.1"/>
    </source>
</evidence>
<dbReference type="EMBL" id="JARKIE010000067">
    <property type="protein sequence ID" value="KAJ7690070.1"/>
    <property type="molecule type" value="Genomic_DNA"/>
</dbReference>
<organism evidence="1 2">
    <name type="scientific">Mycena rosella</name>
    <name type="common">Pink bonnet</name>
    <name type="synonym">Agaricus rosellus</name>
    <dbReference type="NCBI Taxonomy" id="1033263"/>
    <lineage>
        <taxon>Eukaryota</taxon>
        <taxon>Fungi</taxon>
        <taxon>Dikarya</taxon>
        <taxon>Basidiomycota</taxon>
        <taxon>Agaricomycotina</taxon>
        <taxon>Agaricomycetes</taxon>
        <taxon>Agaricomycetidae</taxon>
        <taxon>Agaricales</taxon>
        <taxon>Marasmiineae</taxon>
        <taxon>Mycenaceae</taxon>
        <taxon>Mycena</taxon>
    </lineage>
</organism>
<proteinExistence type="predicted"/>
<evidence type="ECO:0000313" key="2">
    <source>
        <dbReference type="Proteomes" id="UP001221757"/>
    </source>
</evidence>
<protein>
    <submittedName>
        <fullName evidence="1">Uncharacterized protein</fullName>
    </submittedName>
</protein>
<reference evidence="1" key="1">
    <citation type="submission" date="2023-03" db="EMBL/GenBank/DDBJ databases">
        <title>Massive genome expansion in bonnet fungi (Mycena s.s.) driven by repeated elements and novel gene families across ecological guilds.</title>
        <authorList>
            <consortium name="Lawrence Berkeley National Laboratory"/>
            <person name="Harder C.B."/>
            <person name="Miyauchi S."/>
            <person name="Viragh M."/>
            <person name="Kuo A."/>
            <person name="Thoen E."/>
            <person name="Andreopoulos B."/>
            <person name="Lu D."/>
            <person name="Skrede I."/>
            <person name="Drula E."/>
            <person name="Henrissat B."/>
            <person name="Morin E."/>
            <person name="Kohler A."/>
            <person name="Barry K."/>
            <person name="LaButti K."/>
            <person name="Morin E."/>
            <person name="Salamov A."/>
            <person name="Lipzen A."/>
            <person name="Mereny Z."/>
            <person name="Hegedus B."/>
            <person name="Baldrian P."/>
            <person name="Stursova M."/>
            <person name="Weitz H."/>
            <person name="Taylor A."/>
            <person name="Grigoriev I.V."/>
            <person name="Nagy L.G."/>
            <person name="Martin F."/>
            <person name="Kauserud H."/>
        </authorList>
    </citation>
    <scope>NUCLEOTIDE SEQUENCE</scope>
    <source>
        <strain evidence="1">CBHHK067</strain>
    </source>
</reference>
<dbReference type="Proteomes" id="UP001221757">
    <property type="component" value="Unassembled WGS sequence"/>
</dbReference>
<comment type="caution">
    <text evidence="1">The sequence shown here is derived from an EMBL/GenBank/DDBJ whole genome shotgun (WGS) entry which is preliminary data.</text>
</comment>
<gene>
    <name evidence="1" type="ORF">B0H17DRAFT_1134556</name>
</gene>
<accession>A0AAD7DFN1</accession>